<reference evidence="1" key="1">
    <citation type="submission" date="2023-06" db="EMBL/GenBank/DDBJ databases">
        <title>Genomic analysis of the entomopathogenic nematode Steinernema hermaphroditum.</title>
        <authorList>
            <person name="Schwarz E.M."/>
            <person name="Heppert J.K."/>
            <person name="Baniya A."/>
            <person name="Schwartz H.T."/>
            <person name="Tan C.-H."/>
            <person name="Antoshechkin I."/>
            <person name="Sternberg P.W."/>
            <person name="Goodrich-Blair H."/>
            <person name="Dillman A.R."/>
        </authorList>
    </citation>
    <scope>NUCLEOTIDE SEQUENCE</scope>
    <source>
        <strain evidence="1">PS9179</strain>
        <tissue evidence="1">Whole animal</tissue>
    </source>
</reference>
<gene>
    <name evidence="1" type="ORF">QR680_003782</name>
</gene>
<evidence type="ECO:0000313" key="2">
    <source>
        <dbReference type="Proteomes" id="UP001175271"/>
    </source>
</evidence>
<evidence type="ECO:0000313" key="1">
    <source>
        <dbReference type="EMBL" id="KAK0408116.1"/>
    </source>
</evidence>
<organism evidence="1 2">
    <name type="scientific">Steinernema hermaphroditum</name>
    <dbReference type="NCBI Taxonomy" id="289476"/>
    <lineage>
        <taxon>Eukaryota</taxon>
        <taxon>Metazoa</taxon>
        <taxon>Ecdysozoa</taxon>
        <taxon>Nematoda</taxon>
        <taxon>Chromadorea</taxon>
        <taxon>Rhabditida</taxon>
        <taxon>Tylenchina</taxon>
        <taxon>Panagrolaimomorpha</taxon>
        <taxon>Strongyloidoidea</taxon>
        <taxon>Steinernematidae</taxon>
        <taxon>Steinernema</taxon>
    </lineage>
</organism>
<name>A0AA39HMX4_9BILA</name>
<sequence length="214" mass="24773">MDDLPFHFCDAVVSTLKDLPEVSSFYGSWKVAFEDHRTNRLAFDLEISSEKNGWSYSIYQIEEKSISRGLSLQDFLQLPKKYIQILRLALRTISISLQLLDSVGLRAFRSTNDELFQLVKFAKLFMNEPTLTVQASNRKIDALLSHFEGVCFEEICLVEPSPKQIQFLKNQTKFDRLRSVVFPDHAAWPEEIKNFLEQHMTISNLGYPAATFRK</sequence>
<dbReference type="Proteomes" id="UP001175271">
    <property type="component" value="Unassembled WGS sequence"/>
</dbReference>
<dbReference type="AlphaFoldDB" id="A0AA39HMX4"/>
<accession>A0AA39HMX4</accession>
<proteinExistence type="predicted"/>
<keyword evidence="2" id="KW-1185">Reference proteome</keyword>
<protein>
    <submittedName>
        <fullName evidence="1">Uncharacterized protein</fullName>
    </submittedName>
</protein>
<dbReference type="EMBL" id="JAUCMV010000003">
    <property type="protein sequence ID" value="KAK0408116.1"/>
    <property type="molecule type" value="Genomic_DNA"/>
</dbReference>
<comment type="caution">
    <text evidence="1">The sequence shown here is derived from an EMBL/GenBank/DDBJ whole genome shotgun (WGS) entry which is preliminary data.</text>
</comment>